<evidence type="ECO:0000259" key="1">
    <source>
        <dbReference type="Pfam" id="PF08722"/>
    </source>
</evidence>
<comment type="caution">
    <text evidence="2">The sequence shown here is derived from an EMBL/GenBank/DDBJ whole genome shotgun (WGS) entry which is preliminary data.</text>
</comment>
<evidence type="ECO:0000313" key="3">
    <source>
        <dbReference type="Proteomes" id="UP001319060"/>
    </source>
</evidence>
<keyword evidence="3" id="KW-1185">Reference proteome</keyword>
<dbReference type="RefSeq" id="WP_188402154.1">
    <property type="nucleotide sequence ID" value="NZ_BMCE01000001.1"/>
</dbReference>
<reference evidence="2 3" key="1">
    <citation type="submission" date="2021-01" db="EMBL/GenBank/DDBJ databases">
        <title>Genome Sequencing of Type Strains.</title>
        <authorList>
            <person name="Lemaire J.F."/>
            <person name="Inderbitzin P."/>
            <person name="Collins S.B."/>
            <person name="Wespe N."/>
            <person name="Knight-Connoni V."/>
        </authorList>
    </citation>
    <scope>NUCLEOTIDE SEQUENCE [LARGE SCALE GENOMIC DNA]</scope>
    <source>
        <strain evidence="2 3">DSM 14730</strain>
    </source>
</reference>
<dbReference type="EMBL" id="JAFHKS010000044">
    <property type="protein sequence ID" value="MBN3547959.1"/>
    <property type="molecule type" value="Genomic_DNA"/>
</dbReference>
<gene>
    <name evidence="2" type="ORF">JYA64_21845</name>
</gene>
<dbReference type="SUPFAM" id="SSF52980">
    <property type="entry name" value="Restriction endonuclease-like"/>
    <property type="match status" value="1"/>
</dbReference>
<sequence length="219" mass="26125">MFQPIPMKRSTKYGNNFWDGKSYKLKRDVHFFSDLEYEHWLLVEADPCIIDFCEQPLEIKFVYQGKLRSSIFDMWVKYENGHEEFREVKYESHLKPGHPKYEDTLKQITIQREWCEIKGYGYKVQTDDFIRSNLLFLDNCRMLVSYGGMFLPKHKVLLQEIVESMTVNQCPIRELILTYKHHPIVDVQISIFLGIYNGVIAAPLKEAQINQFMEVWRNV</sequence>
<protein>
    <submittedName>
        <fullName evidence="2">Tn7 transposase TnsA N-terminal domain-containing protein</fullName>
    </submittedName>
</protein>
<feature type="domain" description="TnsA endonuclease N-terminal" evidence="1">
    <location>
        <begin position="46"/>
        <end position="127"/>
    </location>
</feature>
<name>A0ABS2ZKU4_9BACL</name>
<organism evidence="2 3">
    <name type="scientific">Fictibacillus barbaricus</name>
    <dbReference type="NCBI Taxonomy" id="182136"/>
    <lineage>
        <taxon>Bacteria</taxon>
        <taxon>Bacillati</taxon>
        <taxon>Bacillota</taxon>
        <taxon>Bacilli</taxon>
        <taxon>Bacillales</taxon>
        <taxon>Fictibacillaceae</taxon>
        <taxon>Fictibacillus</taxon>
    </lineage>
</organism>
<dbReference type="Proteomes" id="UP001319060">
    <property type="component" value="Unassembled WGS sequence"/>
</dbReference>
<dbReference type="InterPro" id="IPR014833">
    <property type="entry name" value="TnsA_N"/>
</dbReference>
<dbReference type="InterPro" id="IPR011335">
    <property type="entry name" value="Restrct_endonuc-II-like"/>
</dbReference>
<dbReference type="Gene3D" id="3.40.1350.10">
    <property type="match status" value="1"/>
</dbReference>
<proteinExistence type="predicted"/>
<dbReference type="InterPro" id="IPR011856">
    <property type="entry name" value="tRNA_endonuc-like_dom_sf"/>
</dbReference>
<evidence type="ECO:0000313" key="2">
    <source>
        <dbReference type="EMBL" id="MBN3547959.1"/>
    </source>
</evidence>
<dbReference type="Pfam" id="PF08722">
    <property type="entry name" value="Tn7_TnsA-like_N"/>
    <property type="match status" value="1"/>
</dbReference>
<accession>A0ABS2ZKU4</accession>